<feature type="domain" description="DSP-PTPase phosphatase fused to NAD+ Kinase" evidence="1">
    <location>
        <begin position="10"/>
        <end position="130"/>
    </location>
</feature>
<name>A0ABX5XYM9_9BACT</name>
<dbReference type="EMBL" id="CP036432">
    <property type="protein sequence ID" value="QDV85801.1"/>
    <property type="molecule type" value="Genomic_DNA"/>
</dbReference>
<gene>
    <name evidence="2" type="primary">blh_3</name>
    <name evidence="2" type="ORF">TBK1r_48170</name>
</gene>
<dbReference type="Gene3D" id="3.90.190.10">
    <property type="entry name" value="Protein tyrosine phosphatase superfamily"/>
    <property type="match status" value="1"/>
</dbReference>
<accession>A0ABX5XYM9</accession>
<organism evidence="2 3">
    <name type="scientific">Stieleria magnilauensis</name>
    <dbReference type="NCBI Taxonomy" id="2527963"/>
    <lineage>
        <taxon>Bacteria</taxon>
        <taxon>Pseudomonadati</taxon>
        <taxon>Planctomycetota</taxon>
        <taxon>Planctomycetia</taxon>
        <taxon>Pirellulales</taxon>
        <taxon>Pirellulaceae</taxon>
        <taxon>Stieleria</taxon>
    </lineage>
</organism>
<dbReference type="RefSeq" id="WP_145216019.1">
    <property type="nucleotide sequence ID" value="NZ_CP036432.1"/>
</dbReference>
<dbReference type="Proteomes" id="UP000318081">
    <property type="component" value="Chromosome"/>
</dbReference>
<evidence type="ECO:0000313" key="3">
    <source>
        <dbReference type="Proteomes" id="UP000318081"/>
    </source>
</evidence>
<keyword evidence="3" id="KW-1185">Reference proteome</keyword>
<sequence>MQDQIKINDAITVGAQPTAEQLSGLKDSGFRSVLNLRADGEDDQPLSPHDEGEQAKQLGLEYENIPVTMKTMSPELVDRVRGQFGKLPTPIYVHCQKGKRAGAMAMMHTACEAGKSGDETLAMAEQMGFECNQPQLAEFVKSYVDNNRK</sequence>
<dbReference type="Pfam" id="PF22741">
    <property type="entry name" value="PTP-NADK"/>
    <property type="match status" value="1"/>
</dbReference>
<dbReference type="SUPFAM" id="SSF52799">
    <property type="entry name" value="(Phosphotyrosine protein) phosphatases II"/>
    <property type="match status" value="1"/>
</dbReference>
<evidence type="ECO:0000313" key="2">
    <source>
        <dbReference type="EMBL" id="QDV85801.1"/>
    </source>
</evidence>
<evidence type="ECO:0000259" key="1">
    <source>
        <dbReference type="Pfam" id="PF22741"/>
    </source>
</evidence>
<dbReference type="CDD" id="cd14503">
    <property type="entry name" value="PTP-bact"/>
    <property type="match status" value="1"/>
</dbReference>
<dbReference type="EC" id="3.-.-.-" evidence="2"/>
<proteinExistence type="predicted"/>
<reference evidence="2 3" key="1">
    <citation type="submission" date="2019-02" db="EMBL/GenBank/DDBJ databases">
        <title>Deep-cultivation of Planctomycetes and their phenomic and genomic characterization uncovers novel biology.</title>
        <authorList>
            <person name="Wiegand S."/>
            <person name="Jogler M."/>
            <person name="Boedeker C."/>
            <person name="Pinto D."/>
            <person name="Vollmers J."/>
            <person name="Rivas-Marin E."/>
            <person name="Kohn T."/>
            <person name="Peeters S.H."/>
            <person name="Heuer A."/>
            <person name="Rast P."/>
            <person name="Oberbeckmann S."/>
            <person name="Bunk B."/>
            <person name="Jeske O."/>
            <person name="Meyerdierks A."/>
            <person name="Storesund J.E."/>
            <person name="Kallscheuer N."/>
            <person name="Luecker S."/>
            <person name="Lage O.M."/>
            <person name="Pohl T."/>
            <person name="Merkel B.J."/>
            <person name="Hornburger P."/>
            <person name="Mueller R.-W."/>
            <person name="Bruemmer F."/>
            <person name="Labrenz M."/>
            <person name="Spormann A.M."/>
            <person name="Op den Camp H."/>
            <person name="Overmann J."/>
            <person name="Amann R."/>
            <person name="Jetten M.S.M."/>
            <person name="Mascher T."/>
            <person name="Medema M.H."/>
            <person name="Devos D.P."/>
            <person name="Kaster A.-K."/>
            <person name="Ovreas L."/>
            <person name="Rohde M."/>
            <person name="Galperin M.Y."/>
            <person name="Jogler C."/>
        </authorList>
    </citation>
    <scope>NUCLEOTIDE SEQUENCE [LARGE SCALE GENOMIC DNA]</scope>
    <source>
        <strain evidence="2 3">TBK1r</strain>
    </source>
</reference>
<dbReference type="InterPro" id="IPR055214">
    <property type="entry name" value="PTP-NADK"/>
</dbReference>
<protein>
    <submittedName>
        <fullName evidence="2">Beta-lactamase hydrolase-like protein</fullName>
        <ecNumber evidence="2">3.-.-.-</ecNumber>
    </submittedName>
</protein>
<dbReference type="InterPro" id="IPR029021">
    <property type="entry name" value="Prot-tyrosine_phosphatase-like"/>
</dbReference>